<keyword evidence="5 8" id="KW-1133">Transmembrane helix</keyword>
<organism evidence="9 10">
    <name type="scientific">Haemonchus contortus</name>
    <name type="common">Barber pole worm</name>
    <dbReference type="NCBI Taxonomy" id="6289"/>
    <lineage>
        <taxon>Eukaryota</taxon>
        <taxon>Metazoa</taxon>
        <taxon>Ecdysozoa</taxon>
        <taxon>Nematoda</taxon>
        <taxon>Chromadorea</taxon>
        <taxon>Rhabditida</taxon>
        <taxon>Rhabditina</taxon>
        <taxon>Rhabditomorpha</taxon>
        <taxon>Strongyloidea</taxon>
        <taxon>Trichostrongylidae</taxon>
        <taxon>Haemonchus</taxon>
    </lineage>
</organism>
<feature type="transmembrane region" description="Helical" evidence="8">
    <location>
        <begin position="533"/>
        <end position="556"/>
    </location>
</feature>
<feature type="transmembrane region" description="Helical" evidence="8">
    <location>
        <begin position="483"/>
        <end position="504"/>
    </location>
</feature>
<dbReference type="AlphaFoldDB" id="A0A7I4Y6K0"/>
<evidence type="ECO:0000256" key="8">
    <source>
        <dbReference type="SAM" id="Phobius"/>
    </source>
</evidence>
<evidence type="ECO:0000256" key="4">
    <source>
        <dbReference type="ARBA" id="ARBA00022847"/>
    </source>
</evidence>
<feature type="disulfide bond" evidence="7">
    <location>
        <begin position="111"/>
        <end position="120"/>
    </location>
</feature>
<keyword evidence="4" id="KW-0769">Symport</keyword>
<sequence>MFGYDDSYGYSTALLAVAPYATQLALAPITWIFFFPLFALPAISLMLSVGSLSTHGPVLTYKRLAPIASGIGWALTWHVAERLYVEGLRAAQNLLYLVFSLRFSLDWATTCGHSYNSRYCVNFNEENITVGDFHHSPENHWPAQEFNSYVIRGNDPTANISPVWEPNEWFLGNSKSQFFFTFPSLPLMVAHALIWTTIYFFLIKFSSNIGTILSRLCVLAPCALYIFLILGMSISGFHFGTPSIEKEISQQKRDDDPFDYWADIRGFYRTTILTVDYSGAFSGLLLFATSRLRPGAKSLNALLLLPMMMLVPTMMTILRNGCEGHVADQQPAYTVYASTDETISFDLLPVCFATSRAGPVWAIVYYTAQFLYTSLGPMIVYVSFIYQSFVDDVPTVQNFASIFFALIVTLFAVPSVLLYMPLGTKVTTLFRYTSQSSIVQILCYILIYFVYGWQTIESDILTTSTDASTVSLLQYLIRPTSPIYTVLMFTLVPALLCTKFTAVFDLLLRGNDVLKHIDAGTCFIPGPIFLRRIIGYGIMFAPTFIVTAFASYTMYVMMIRHKLPFRDLLKPSSDWMVHSAVNTTRPRPHSLAYGLYNSLFQMSYENAFFGLFVIELFFGIAIFCVFALNSLSIIGFSASHTANDYRALMLFTFVLLHGYALVEMRKCQMKEQQPNRLMLYIGVATMETAMLNGYMWMYASDHSWGIDVAPLIIIICTTLIRGCCILLGIAIRAHLQDQIRPTRTRDATEIYEVDTVLAMDAEDDSPIIFDLARA</sequence>
<dbReference type="PANTHER" id="PTHR11616:SF240">
    <property type="entry name" value="BLOATED TUBULES, ISOFORM B-RELATED"/>
    <property type="match status" value="1"/>
</dbReference>
<dbReference type="OMA" id="YGIMFAP"/>
<feature type="transmembrane region" description="Helical" evidence="8">
    <location>
        <begin position="607"/>
        <end position="628"/>
    </location>
</feature>
<keyword evidence="2" id="KW-0813">Transport</keyword>
<keyword evidence="7" id="KW-1015">Disulfide bond</keyword>
<dbReference type="PANTHER" id="PTHR11616">
    <property type="entry name" value="SODIUM/CHLORIDE DEPENDENT TRANSPORTER"/>
    <property type="match status" value="1"/>
</dbReference>
<feature type="transmembrane region" description="Helical" evidence="8">
    <location>
        <begin position="299"/>
        <end position="318"/>
    </location>
</feature>
<feature type="transmembrane region" description="Helical" evidence="8">
    <location>
        <begin position="178"/>
        <end position="201"/>
    </location>
</feature>
<evidence type="ECO:0000256" key="5">
    <source>
        <dbReference type="ARBA" id="ARBA00022989"/>
    </source>
</evidence>
<dbReference type="PROSITE" id="PS50267">
    <property type="entry name" value="NA_NEUROTRAN_SYMP_3"/>
    <property type="match status" value="1"/>
</dbReference>
<dbReference type="Proteomes" id="UP000025227">
    <property type="component" value="Unplaced"/>
</dbReference>
<feature type="transmembrane region" description="Helical" evidence="8">
    <location>
        <begin position="711"/>
        <end position="735"/>
    </location>
</feature>
<evidence type="ECO:0000313" key="9">
    <source>
        <dbReference type="Proteomes" id="UP000025227"/>
    </source>
</evidence>
<name>A0A7I4Y6K0_HAECO</name>
<keyword evidence="9" id="KW-1185">Reference proteome</keyword>
<protein>
    <submittedName>
        <fullName evidence="10">Sodium-and chloride-dependent glycine transporter 2</fullName>
    </submittedName>
</protein>
<dbReference type="InterPro" id="IPR000175">
    <property type="entry name" value="Na/ntran_symport"/>
</dbReference>
<feature type="transmembrane region" description="Helical" evidence="8">
    <location>
        <begin position="398"/>
        <end position="420"/>
    </location>
</feature>
<feature type="transmembrane region" description="Helical" evidence="8">
    <location>
        <begin position="267"/>
        <end position="287"/>
    </location>
</feature>
<evidence type="ECO:0000256" key="3">
    <source>
        <dbReference type="ARBA" id="ARBA00022692"/>
    </source>
</evidence>
<dbReference type="GO" id="GO:0015375">
    <property type="term" value="F:glycine:sodium symporter activity"/>
    <property type="evidence" value="ECO:0007669"/>
    <property type="project" value="TreeGrafter"/>
</dbReference>
<dbReference type="Pfam" id="PF00209">
    <property type="entry name" value="SNF"/>
    <property type="match status" value="1"/>
</dbReference>
<feature type="transmembrane region" description="Helical" evidence="8">
    <location>
        <begin position="648"/>
        <end position="665"/>
    </location>
</feature>
<accession>A0A7I4Y6K0</accession>
<feature type="transmembrane region" description="Helical" evidence="8">
    <location>
        <begin position="213"/>
        <end position="234"/>
    </location>
</feature>
<dbReference type="OrthoDB" id="5846215at2759"/>
<dbReference type="WBParaSite" id="HCON_00055430-00001">
    <property type="protein sequence ID" value="HCON_00055430-00001"/>
    <property type="gene ID" value="HCON_00055430"/>
</dbReference>
<feature type="transmembrane region" description="Helical" evidence="8">
    <location>
        <begin position="432"/>
        <end position="451"/>
    </location>
</feature>
<dbReference type="SUPFAM" id="SSF161070">
    <property type="entry name" value="SNF-like"/>
    <property type="match status" value="1"/>
</dbReference>
<feature type="transmembrane region" description="Helical" evidence="8">
    <location>
        <begin position="363"/>
        <end position="386"/>
    </location>
</feature>
<comment type="subcellular location">
    <subcellularLocation>
        <location evidence="1">Membrane</location>
        <topology evidence="1">Multi-pass membrane protein</topology>
    </subcellularLocation>
</comment>
<evidence type="ECO:0000256" key="6">
    <source>
        <dbReference type="ARBA" id="ARBA00023136"/>
    </source>
</evidence>
<keyword evidence="3 8" id="KW-0812">Transmembrane</keyword>
<evidence type="ECO:0000313" key="10">
    <source>
        <dbReference type="WBParaSite" id="HCON_00055430-00001"/>
    </source>
</evidence>
<proteinExistence type="predicted"/>
<evidence type="ECO:0000256" key="7">
    <source>
        <dbReference type="PIRSR" id="PIRSR600175-2"/>
    </source>
</evidence>
<feature type="transmembrane region" description="Helical" evidence="8">
    <location>
        <begin position="677"/>
        <end position="699"/>
    </location>
</feature>
<reference evidence="10" key="1">
    <citation type="submission" date="2020-12" db="UniProtKB">
        <authorList>
            <consortium name="WormBaseParasite"/>
        </authorList>
    </citation>
    <scope>IDENTIFICATION</scope>
    <source>
        <strain evidence="10">MHco3</strain>
    </source>
</reference>
<evidence type="ECO:0000256" key="2">
    <source>
        <dbReference type="ARBA" id="ARBA00022448"/>
    </source>
</evidence>
<keyword evidence="6 8" id="KW-0472">Membrane</keyword>
<dbReference type="GO" id="GO:0005886">
    <property type="term" value="C:plasma membrane"/>
    <property type="evidence" value="ECO:0007669"/>
    <property type="project" value="TreeGrafter"/>
</dbReference>
<dbReference type="InterPro" id="IPR037272">
    <property type="entry name" value="SNS_sf"/>
</dbReference>
<evidence type="ECO:0000256" key="1">
    <source>
        <dbReference type="ARBA" id="ARBA00004141"/>
    </source>
</evidence>